<dbReference type="Proteomes" id="UP000295388">
    <property type="component" value="Unassembled WGS sequence"/>
</dbReference>
<evidence type="ECO:0000256" key="1">
    <source>
        <dbReference type="SAM" id="Phobius"/>
    </source>
</evidence>
<keyword evidence="4" id="KW-1185">Reference proteome</keyword>
<evidence type="ECO:0000259" key="2">
    <source>
        <dbReference type="Pfam" id="PF02517"/>
    </source>
</evidence>
<comment type="caution">
    <text evidence="3">The sequence shown here is derived from an EMBL/GenBank/DDBJ whole genome shotgun (WGS) entry which is preliminary data.</text>
</comment>
<feature type="transmembrane region" description="Helical" evidence="1">
    <location>
        <begin position="158"/>
        <end position="179"/>
    </location>
</feature>
<feature type="transmembrane region" description="Helical" evidence="1">
    <location>
        <begin position="117"/>
        <end position="138"/>
    </location>
</feature>
<dbReference type="AlphaFoldDB" id="A0A4R6K6J0"/>
<dbReference type="Pfam" id="PF02517">
    <property type="entry name" value="Rce1-like"/>
    <property type="match status" value="1"/>
</dbReference>
<feature type="transmembrane region" description="Helical" evidence="1">
    <location>
        <begin position="62"/>
        <end position="87"/>
    </location>
</feature>
<keyword evidence="1" id="KW-1133">Transmembrane helix</keyword>
<protein>
    <submittedName>
        <fullName evidence="3">CAAX prenyl protease-like protein</fullName>
    </submittedName>
</protein>
<dbReference type="InterPro" id="IPR003675">
    <property type="entry name" value="Rce1/LyrA-like_dom"/>
</dbReference>
<dbReference type="GO" id="GO:0080120">
    <property type="term" value="P:CAAX-box protein maturation"/>
    <property type="evidence" value="ECO:0007669"/>
    <property type="project" value="UniProtKB-ARBA"/>
</dbReference>
<accession>A0A4R6K6J0</accession>
<keyword evidence="3" id="KW-0378">Hydrolase</keyword>
<gene>
    <name evidence="3" type="ORF">EV643_114254</name>
</gene>
<organism evidence="3 4">
    <name type="scientific">Kribbella caucasensis</name>
    <dbReference type="NCBI Taxonomy" id="2512215"/>
    <lineage>
        <taxon>Bacteria</taxon>
        <taxon>Bacillati</taxon>
        <taxon>Actinomycetota</taxon>
        <taxon>Actinomycetes</taxon>
        <taxon>Propionibacteriales</taxon>
        <taxon>Kribbellaceae</taxon>
        <taxon>Kribbella</taxon>
    </lineage>
</organism>
<keyword evidence="3" id="KW-0645">Protease</keyword>
<reference evidence="3 4" key="1">
    <citation type="submission" date="2019-03" db="EMBL/GenBank/DDBJ databases">
        <title>Genomic Encyclopedia of Type Strains, Phase III (KMG-III): the genomes of soil and plant-associated and newly described type strains.</title>
        <authorList>
            <person name="Whitman W."/>
        </authorList>
    </citation>
    <scope>NUCLEOTIDE SEQUENCE [LARGE SCALE GENOMIC DNA]</scope>
    <source>
        <strain evidence="3 4">VKM Ac-2527</strain>
    </source>
</reference>
<dbReference type="GO" id="GO:0004175">
    <property type="term" value="F:endopeptidase activity"/>
    <property type="evidence" value="ECO:0007669"/>
    <property type="project" value="UniProtKB-ARBA"/>
</dbReference>
<evidence type="ECO:0000313" key="3">
    <source>
        <dbReference type="EMBL" id="TDO45109.1"/>
    </source>
</evidence>
<name>A0A4R6K6J0_9ACTN</name>
<dbReference type="GO" id="GO:0006508">
    <property type="term" value="P:proteolysis"/>
    <property type="evidence" value="ECO:0007669"/>
    <property type="project" value="UniProtKB-KW"/>
</dbReference>
<feature type="transmembrane region" description="Helical" evidence="1">
    <location>
        <begin position="244"/>
        <end position="263"/>
    </location>
</feature>
<sequence length="264" mass="29020">MNAMSEQQHRDIAVPRDADPVQLPQYTRRMVLAVWAAAAVPMGVLAWLVAPALAGHGASEKRFAVSLLVALTLGLLWQAVLVLFLVIRERRDPSWTSLRDRLWLRSPHTATRRGGRLWWWVVAYASALAAVDLAPFGLTGPANHNLGVFLGSEAGRQTFHHAWGLYALVAVELVLNTVLGEELLFRGLLLPRMNGAFGRADWVVNGLLFGIYHLHEPWVIPNAVATGFLCAGPTKRFRSALMGIAIHSVETVFFLVVLLTVVLG</sequence>
<feature type="transmembrane region" description="Helical" evidence="1">
    <location>
        <begin position="30"/>
        <end position="50"/>
    </location>
</feature>
<proteinExistence type="predicted"/>
<keyword evidence="1" id="KW-0472">Membrane</keyword>
<keyword evidence="1" id="KW-0812">Transmembrane</keyword>
<dbReference type="EMBL" id="SNWQ01000014">
    <property type="protein sequence ID" value="TDO45109.1"/>
    <property type="molecule type" value="Genomic_DNA"/>
</dbReference>
<evidence type="ECO:0000313" key="4">
    <source>
        <dbReference type="Proteomes" id="UP000295388"/>
    </source>
</evidence>
<feature type="domain" description="CAAX prenyl protease 2/Lysostaphin resistance protein A-like" evidence="2">
    <location>
        <begin position="167"/>
        <end position="249"/>
    </location>
</feature>
<dbReference type="RefSeq" id="WP_202869781.1">
    <property type="nucleotide sequence ID" value="NZ_SNWQ01000014.1"/>
</dbReference>